<keyword evidence="4" id="KW-1185">Reference proteome</keyword>
<dbReference type="InterPro" id="IPR000719">
    <property type="entry name" value="Prot_kinase_dom"/>
</dbReference>
<evidence type="ECO:0000259" key="2">
    <source>
        <dbReference type="PROSITE" id="PS50011"/>
    </source>
</evidence>
<keyword evidence="3" id="KW-0418">Kinase</keyword>
<gene>
    <name evidence="3" type="ORF">B0T18DRAFT_372288</name>
</gene>
<organism evidence="3 4">
    <name type="scientific">Schizothecium vesticola</name>
    <dbReference type="NCBI Taxonomy" id="314040"/>
    <lineage>
        <taxon>Eukaryota</taxon>
        <taxon>Fungi</taxon>
        <taxon>Dikarya</taxon>
        <taxon>Ascomycota</taxon>
        <taxon>Pezizomycotina</taxon>
        <taxon>Sordariomycetes</taxon>
        <taxon>Sordariomycetidae</taxon>
        <taxon>Sordariales</taxon>
        <taxon>Schizotheciaceae</taxon>
        <taxon>Schizothecium</taxon>
    </lineage>
</organism>
<sequence>MTTSMLPERTNASLLRQLENGAVRCGLTEDQSSRFLPESLVHRVITKDNITATLSWLQRVYSQLSPANSLADKIHSRARKVFAVLTLIGQESKIGELIYNDGITDEDLPLHEVPGPEPGELVLVSKNTTTGEILKEFPSFKSFGILVVREFLEKQWHVLAPVLDSPGTHLELDPRCPLPIENSSLKVRAHGVFVYRASLHPAHQLWPHDGKSVSLVAIKEIHYEEVFAREWRNLKKIEDLEHPHLVELLASCQKGSFRCFIFPWASGGDLWNFWKDKDQSPRTSDSVLWMLEQVLGLIDAIRAMHEKNIRHGDIKPQNILHFTGPVEKFGKRGRLVLADLGVSKFHGEHSTGLRNAPTDTVEVTILYEAPEAEYDRRKKLPRSRRYDMWSSGCMLLEFIVWLLYGFNAVDTFRSRRFAVSKEDPITPPGSFFQKNSKGHFKINPMVLKAMEILRKDPRCKQGTTLEELLTLIEGQLLQIDPKKRAEATELHSTLQGIINKAQECPEFLWQGVDPSPEIPKFFARSTRRGARKYSNSSEASSGSVVSVSSESSALSSGWSPRGTNESLVSVASIESRDEV</sequence>
<keyword evidence="3" id="KW-0808">Transferase</keyword>
<dbReference type="PANTHER" id="PTHR24359">
    <property type="entry name" value="SERINE/THREONINE-PROTEIN KINASE SBK1"/>
    <property type="match status" value="1"/>
</dbReference>
<name>A0AA40K367_9PEZI</name>
<dbReference type="Pfam" id="PF00069">
    <property type="entry name" value="Pkinase"/>
    <property type="match status" value="1"/>
</dbReference>
<dbReference type="AlphaFoldDB" id="A0AA40K367"/>
<dbReference type="GO" id="GO:0005524">
    <property type="term" value="F:ATP binding"/>
    <property type="evidence" value="ECO:0007669"/>
    <property type="project" value="InterPro"/>
</dbReference>
<dbReference type="SUPFAM" id="SSF56112">
    <property type="entry name" value="Protein kinase-like (PK-like)"/>
    <property type="match status" value="1"/>
</dbReference>
<dbReference type="GO" id="GO:0004674">
    <property type="term" value="F:protein serine/threonine kinase activity"/>
    <property type="evidence" value="ECO:0007669"/>
    <property type="project" value="TreeGrafter"/>
</dbReference>
<dbReference type="Proteomes" id="UP001172155">
    <property type="component" value="Unassembled WGS sequence"/>
</dbReference>
<evidence type="ECO:0000313" key="4">
    <source>
        <dbReference type="Proteomes" id="UP001172155"/>
    </source>
</evidence>
<dbReference type="PROSITE" id="PS50011">
    <property type="entry name" value="PROTEIN_KINASE_DOM"/>
    <property type="match status" value="1"/>
</dbReference>
<comment type="caution">
    <text evidence="3">The sequence shown here is derived from an EMBL/GenBank/DDBJ whole genome shotgun (WGS) entry which is preliminary data.</text>
</comment>
<accession>A0AA40K367</accession>
<feature type="domain" description="Protein kinase" evidence="2">
    <location>
        <begin position="182"/>
        <end position="494"/>
    </location>
</feature>
<dbReference type="Gene3D" id="1.10.510.10">
    <property type="entry name" value="Transferase(Phosphotransferase) domain 1"/>
    <property type="match status" value="1"/>
</dbReference>
<protein>
    <submittedName>
        <fullName evidence="3">Kinase-like domain-containing protein</fullName>
    </submittedName>
</protein>
<evidence type="ECO:0000313" key="3">
    <source>
        <dbReference type="EMBL" id="KAK0744017.1"/>
    </source>
</evidence>
<dbReference type="InterPro" id="IPR011009">
    <property type="entry name" value="Kinase-like_dom_sf"/>
</dbReference>
<proteinExistence type="predicted"/>
<dbReference type="EMBL" id="JAUKUD010000005">
    <property type="protein sequence ID" value="KAK0744017.1"/>
    <property type="molecule type" value="Genomic_DNA"/>
</dbReference>
<dbReference type="SMART" id="SM00220">
    <property type="entry name" value="S_TKc"/>
    <property type="match status" value="1"/>
</dbReference>
<dbReference type="PANTHER" id="PTHR24359:SF1">
    <property type="entry name" value="INHIBITOR OF NUCLEAR FACTOR KAPPA-B KINASE EPSILON SUBUNIT HOMOLOG 1-RELATED"/>
    <property type="match status" value="1"/>
</dbReference>
<feature type="region of interest" description="Disordered" evidence="1">
    <location>
        <begin position="552"/>
        <end position="579"/>
    </location>
</feature>
<dbReference type="CDD" id="cd00180">
    <property type="entry name" value="PKc"/>
    <property type="match status" value="1"/>
</dbReference>
<evidence type="ECO:0000256" key="1">
    <source>
        <dbReference type="SAM" id="MobiDB-lite"/>
    </source>
</evidence>
<reference evidence="3" key="1">
    <citation type="submission" date="2023-06" db="EMBL/GenBank/DDBJ databases">
        <title>Genome-scale phylogeny and comparative genomics of the fungal order Sordariales.</title>
        <authorList>
            <consortium name="Lawrence Berkeley National Laboratory"/>
            <person name="Hensen N."/>
            <person name="Bonometti L."/>
            <person name="Westerberg I."/>
            <person name="Brannstrom I.O."/>
            <person name="Guillou S."/>
            <person name="Cros-Aarteil S."/>
            <person name="Calhoun S."/>
            <person name="Haridas S."/>
            <person name="Kuo A."/>
            <person name="Mondo S."/>
            <person name="Pangilinan J."/>
            <person name="Riley R."/>
            <person name="LaButti K."/>
            <person name="Andreopoulos B."/>
            <person name="Lipzen A."/>
            <person name="Chen C."/>
            <person name="Yanf M."/>
            <person name="Daum C."/>
            <person name="Ng V."/>
            <person name="Clum A."/>
            <person name="Steindorff A."/>
            <person name="Ohm R."/>
            <person name="Martin F."/>
            <person name="Silar P."/>
            <person name="Natvig D."/>
            <person name="Lalanne C."/>
            <person name="Gautier V."/>
            <person name="Ament-velasquez S.L."/>
            <person name="Kruys A."/>
            <person name="Hutchinson M.I."/>
            <person name="Powell A.J."/>
            <person name="Barry K."/>
            <person name="Miller A.N."/>
            <person name="Grigoriev I.V."/>
            <person name="Debuchy R."/>
            <person name="Gladieux P."/>
            <person name="Thoren M.H."/>
            <person name="Johannesson H."/>
        </authorList>
    </citation>
    <scope>NUCLEOTIDE SEQUENCE</scope>
    <source>
        <strain evidence="3">SMH3187-1</strain>
    </source>
</reference>